<comment type="caution">
    <text evidence="1">The sequence shown here is derived from an EMBL/GenBank/DDBJ whole genome shotgun (WGS) entry which is preliminary data.</text>
</comment>
<dbReference type="AlphaFoldDB" id="A0A1F6APE4"/>
<reference evidence="1 2" key="1">
    <citation type="journal article" date="2016" name="Nat. Commun.">
        <title>Thousands of microbial genomes shed light on interconnected biogeochemical processes in an aquifer system.</title>
        <authorList>
            <person name="Anantharaman K."/>
            <person name="Brown C.T."/>
            <person name="Hug L.A."/>
            <person name="Sharon I."/>
            <person name="Castelle C.J."/>
            <person name="Probst A.J."/>
            <person name="Thomas B.C."/>
            <person name="Singh A."/>
            <person name="Wilkins M.J."/>
            <person name="Karaoz U."/>
            <person name="Brodie E.L."/>
            <person name="Williams K.H."/>
            <person name="Hubbard S.S."/>
            <person name="Banfield J.F."/>
        </authorList>
    </citation>
    <scope>NUCLEOTIDE SEQUENCE [LARGE SCALE GENOMIC DNA]</scope>
</reference>
<evidence type="ECO:0000313" key="2">
    <source>
        <dbReference type="Proteomes" id="UP000176609"/>
    </source>
</evidence>
<dbReference type="EMBL" id="MFJR01000010">
    <property type="protein sequence ID" value="OGG26353.1"/>
    <property type="molecule type" value="Genomic_DNA"/>
</dbReference>
<evidence type="ECO:0000313" key="1">
    <source>
        <dbReference type="EMBL" id="OGG26353.1"/>
    </source>
</evidence>
<proteinExistence type="predicted"/>
<accession>A0A1F6APE4</accession>
<gene>
    <name evidence="1" type="ORF">A2960_03410</name>
</gene>
<sequence>MIKSSYPPDFTGCSQTSGFREDIRFTPLSGAYSAHSEIAAGGIACRFTSFPCPYGFRKRLVSVALSSCCFRNRFLQLSLQDHQSPD</sequence>
<protein>
    <submittedName>
        <fullName evidence="1">Uncharacterized protein</fullName>
    </submittedName>
</protein>
<organism evidence="1 2">
    <name type="scientific">Candidatus Gottesmanbacteria bacterium RIFCSPLOWO2_01_FULL_39_12b</name>
    <dbReference type="NCBI Taxonomy" id="1798388"/>
    <lineage>
        <taxon>Bacteria</taxon>
        <taxon>Candidatus Gottesmaniibacteriota</taxon>
    </lineage>
</organism>
<dbReference type="Proteomes" id="UP000176609">
    <property type="component" value="Unassembled WGS sequence"/>
</dbReference>
<name>A0A1F6APE4_9BACT</name>